<dbReference type="VEuPathDB" id="VectorBase:SSCA000840"/>
<proteinExistence type="predicted"/>
<dbReference type="AlphaFoldDB" id="A0A132AJY2"/>
<dbReference type="PANTHER" id="PTHR13223:SF2">
    <property type="entry name" value="ACIDIC FIBROBLAST GROWTH FACTOR INTRACELLULAR-BINDING PROTEIN"/>
    <property type="match status" value="1"/>
</dbReference>
<dbReference type="InterPro" id="IPR006214">
    <property type="entry name" value="Bax_inhibitor_1-related"/>
</dbReference>
<name>A0A132AJY2_SARSC</name>
<protein>
    <submittedName>
        <fullName evidence="5">Growth hormone-inducible transmembrane protein-like protein</fullName>
    </submittedName>
</protein>
<keyword evidence="3" id="KW-1133">Transmembrane helix</keyword>
<reference evidence="5 6" key="1">
    <citation type="journal article" date="2015" name="Parasit. Vectors">
        <title>Draft genome of the scabies mite.</title>
        <authorList>
            <person name="Rider S.D.Jr."/>
            <person name="Morgan M.S."/>
            <person name="Arlian L.G."/>
        </authorList>
    </citation>
    <scope>NUCLEOTIDE SEQUENCE [LARGE SCALE GENOMIC DNA]</scope>
    <source>
        <strain evidence="5">Arlian Lab</strain>
    </source>
</reference>
<dbReference type="Pfam" id="PF05427">
    <property type="entry name" value="FIBP"/>
    <property type="match status" value="1"/>
</dbReference>
<evidence type="ECO:0000313" key="5">
    <source>
        <dbReference type="EMBL" id="KPM10750.1"/>
    </source>
</evidence>
<dbReference type="OrthoDB" id="6285520at2759"/>
<evidence type="ECO:0000256" key="2">
    <source>
        <dbReference type="ARBA" id="ARBA00022692"/>
    </source>
</evidence>
<sequence length="666" mass="74917">MFTEVDVFIGNNTLIDPKIYDYWLDGFSAQDAAKEVREKEMTVLGNVHEDLIISYVLDQYRTFQMIEKLLHIPTQLTEQWTFQMTPATQRILIEKYYDFKHSVVREILGKKLSARTRKELEEVSEKTEVAIKSCRRQFDNIKRVYKTIEDMSGNLCQNIRTHFLLPMELAKKYAAIVYIANNRFETSKRKLQYLQFTDFLHCSIEIMNNWSCTNPDCKYEETSMEMDREFLHELRELRILLEKDVLEEHRLLTLRMIKTNISEKKYQDIDCSFKTISRNVINIAYGLNHSKEIRDLFLDIVEKIIECFKKQKKKMSIFLRNPNLFKCFRQTADMSSIKFFPVQNLGSESLIKVRFFSVGRRGGRTAGSRVVARVMPVTKERRSLKEILMQPTSGAPFAIGSSAVAGASLFGIGALCYYGLGMSNTAGTFENAYAWPKYVRDRVRDTYLYFGSGLGITAASAVAAFRSPVVMNLVTKTSFTGILLTIGAMIGTSILAQSIPYKEGFGAKQLAWALHCGVVGAVIAPLCILGGPLMMRAAVYTAGIAGGLSAIAYCAPNDKFLNIGGPLAIGLGFVFAASMGSMFLAPTTALGSSLYSISLYGGLLLFSAFLLYDTQRIIRKAETHSPYSMQRYDPVNASISIYMDVINIFVRLVTILAGGGSGSKRR</sequence>
<evidence type="ECO:0000256" key="4">
    <source>
        <dbReference type="ARBA" id="ARBA00023136"/>
    </source>
</evidence>
<evidence type="ECO:0000313" key="6">
    <source>
        <dbReference type="Proteomes" id="UP000616769"/>
    </source>
</evidence>
<dbReference type="Pfam" id="PF01027">
    <property type="entry name" value="Bax1-I"/>
    <property type="match status" value="1"/>
</dbReference>
<organism evidence="5 6">
    <name type="scientific">Sarcoptes scabiei</name>
    <name type="common">Itch mite</name>
    <name type="synonym">Acarus scabiei</name>
    <dbReference type="NCBI Taxonomy" id="52283"/>
    <lineage>
        <taxon>Eukaryota</taxon>
        <taxon>Metazoa</taxon>
        <taxon>Ecdysozoa</taxon>
        <taxon>Arthropoda</taxon>
        <taxon>Chelicerata</taxon>
        <taxon>Arachnida</taxon>
        <taxon>Acari</taxon>
        <taxon>Acariformes</taxon>
        <taxon>Sarcoptiformes</taxon>
        <taxon>Astigmata</taxon>
        <taxon>Psoroptidia</taxon>
        <taxon>Sarcoptoidea</taxon>
        <taxon>Sarcoptidae</taxon>
        <taxon>Sarcoptinae</taxon>
        <taxon>Sarcoptes</taxon>
    </lineage>
</organism>
<comment type="caution">
    <text evidence="5">The sequence shown here is derived from an EMBL/GenBank/DDBJ whole genome shotgun (WGS) entry which is preliminary data.</text>
</comment>
<dbReference type="InterPro" id="IPR008614">
    <property type="entry name" value="FIBP"/>
</dbReference>
<dbReference type="Proteomes" id="UP000616769">
    <property type="component" value="Unassembled WGS sequence"/>
</dbReference>
<dbReference type="GO" id="GO:0016020">
    <property type="term" value="C:membrane"/>
    <property type="evidence" value="ECO:0007669"/>
    <property type="project" value="UniProtKB-SubCell"/>
</dbReference>
<dbReference type="EMBL" id="JXLN01015672">
    <property type="protein sequence ID" value="KPM10750.1"/>
    <property type="molecule type" value="Genomic_DNA"/>
</dbReference>
<keyword evidence="2 5" id="KW-0812">Transmembrane</keyword>
<evidence type="ECO:0000256" key="1">
    <source>
        <dbReference type="ARBA" id="ARBA00004141"/>
    </source>
</evidence>
<dbReference type="PANTHER" id="PTHR13223">
    <property type="entry name" value="ACIDIC FIBROBLAST GROWTH FACTOR INTRACELLULAR BINDING PROTEIN"/>
    <property type="match status" value="1"/>
</dbReference>
<gene>
    <name evidence="5" type="ORF">QR98_0093110</name>
</gene>
<evidence type="ECO:0000256" key="3">
    <source>
        <dbReference type="ARBA" id="ARBA00022989"/>
    </source>
</evidence>
<dbReference type="GO" id="GO:0005634">
    <property type="term" value="C:nucleus"/>
    <property type="evidence" value="ECO:0007669"/>
    <property type="project" value="TreeGrafter"/>
</dbReference>
<dbReference type="InterPro" id="IPR035871">
    <property type="entry name" value="GHITM"/>
</dbReference>
<dbReference type="CDD" id="cd10431">
    <property type="entry name" value="GHITM"/>
    <property type="match status" value="1"/>
</dbReference>
<keyword evidence="4" id="KW-0472">Membrane</keyword>
<comment type="subcellular location">
    <subcellularLocation>
        <location evidence="1">Membrane</location>
        <topology evidence="1">Multi-pass membrane protein</topology>
    </subcellularLocation>
</comment>
<accession>A0A132AJY2</accession>